<comment type="caution">
    <text evidence="1">The sequence shown here is derived from an EMBL/GenBank/DDBJ whole genome shotgun (WGS) entry which is preliminary data.</text>
</comment>
<sequence length="129" mass="14653">MDLVYKRKNLWSPYCHSVCSFILYHHSEAENKALEAPKTRNATTTKAITSSMTGGDNYKVWKERILLHLGCMDIDYAIRKDKPTITMTSTSEEKALRLSVMFIKTKISVGIRGSVDKHDDVKALLMNSL</sequence>
<protein>
    <recommendedName>
        <fullName evidence="3">Gag-pol polyprotein</fullName>
    </recommendedName>
</protein>
<proteinExistence type="predicted"/>
<reference evidence="2" key="1">
    <citation type="submission" date="2024-07" db="EMBL/GenBank/DDBJ databases">
        <title>Two chromosome-level genome assemblies of Korean endemic species Abeliophyllum distichum and Forsythia ovata (Oleaceae).</title>
        <authorList>
            <person name="Jang H."/>
        </authorList>
    </citation>
    <scope>NUCLEOTIDE SEQUENCE [LARGE SCALE GENOMIC DNA]</scope>
</reference>
<gene>
    <name evidence="1" type="ORF">Adt_18987</name>
</gene>
<accession>A0ABD1TKX0</accession>
<evidence type="ECO:0000313" key="1">
    <source>
        <dbReference type="EMBL" id="KAL2513387.1"/>
    </source>
</evidence>
<keyword evidence="2" id="KW-1185">Reference proteome</keyword>
<dbReference type="Proteomes" id="UP001604336">
    <property type="component" value="Unassembled WGS sequence"/>
</dbReference>
<evidence type="ECO:0000313" key="2">
    <source>
        <dbReference type="Proteomes" id="UP001604336"/>
    </source>
</evidence>
<name>A0ABD1TKX0_9LAMI</name>
<dbReference type="EMBL" id="JBFOLK010000005">
    <property type="protein sequence ID" value="KAL2513387.1"/>
    <property type="molecule type" value="Genomic_DNA"/>
</dbReference>
<organism evidence="1 2">
    <name type="scientific">Abeliophyllum distichum</name>
    <dbReference type="NCBI Taxonomy" id="126358"/>
    <lineage>
        <taxon>Eukaryota</taxon>
        <taxon>Viridiplantae</taxon>
        <taxon>Streptophyta</taxon>
        <taxon>Embryophyta</taxon>
        <taxon>Tracheophyta</taxon>
        <taxon>Spermatophyta</taxon>
        <taxon>Magnoliopsida</taxon>
        <taxon>eudicotyledons</taxon>
        <taxon>Gunneridae</taxon>
        <taxon>Pentapetalae</taxon>
        <taxon>asterids</taxon>
        <taxon>lamiids</taxon>
        <taxon>Lamiales</taxon>
        <taxon>Oleaceae</taxon>
        <taxon>Forsythieae</taxon>
        <taxon>Abeliophyllum</taxon>
    </lineage>
</organism>
<dbReference type="AlphaFoldDB" id="A0ABD1TKX0"/>
<evidence type="ECO:0008006" key="3">
    <source>
        <dbReference type="Google" id="ProtNLM"/>
    </source>
</evidence>